<accession>A0A914YC49</accession>
<dbReference type="Proteomes" id="UP000887577">
    <property type="component" value="Unplaced"/>
</dbReference>
<protein>
    <submittedName>
        <fullName evidence="4">Uncharacterized protein</fullName>
    </submittedName>
</protein>
<feature type="compositionally biased region" description="Basic and acidic residues" evidence="1">
    <location>
        <begin position="208"/>
        <end position="218"/>
    </location>
</feature>
<proteinExistence type="predicted"/>
<evidence type="ECO:0000313" key="4">
    <source>
        <dbReference type="WBParaSite" id="PSU_v2.g1779.t1"/>
    </source>
</evidence>
<name>A0A914YC49_9BILA</name>
<keyword evidence="2" id="KW-0812">Transmembrane</keyword>
<evidence type="ECO:0000256" key="1">
    <source>
        <dbReference type="SAM" id="MobiDB-lite"/>
    </source>
</evidence>
<keyword evidence="2" id="KW-0472">Membrane</keyword>
<keyword evidence="3" id="KW-1185">Reference proteome</keyword>
<evidence type="ECO:0000313" key="3">
    <source>
        <dbReference type="Proteomes" id="UP000887577"/>
    </source>
</evidence>
<dbReference type="AlphaFoldDB" id="A0A914YC49"/>
<feature type="compositionally biased region" description="Basic residues" evidence="1">
    <location>
        <begin position="126"/>
        <end position="138"/>
    </location>
</feature>
<reference evidence="4" key="1">
    <citation type="submission" date="2022-11" db="UniProtKB">
        <authorList>
            <consortium name="WormBaseParasite"/>
        </authorList>
    </citation>
    <scope>IDENTIFICATION</scope>
</reference>
<feature type="transmembrane region" description="Helical" evidence="2">
    <location>
        <begin position="12"/>
        <end position="34"/>
    </location>
</feature>
<organism evidence="3 4">
    <name type="scientific">Panagrolaimus superbus</name>
    <dbReference type="NCBI Taxonomy" id="310955"/>
    <lineage>
        <taxon>Eukaryota</taxon>
        <taxon>Metazoa</taxon>
        <taxon>Ecdysozoa</taxon>
        <taxon>Nematoda</taxon>
        <taxon>Chromadorea</taxon>
        <taxon>Rhabditida</taxon>
        <taxon>Tylenchina</taxon>
        <taxon>Panagrolaimomorpha</taxon>
        <taxon>Panagrolaimoidea</taxon>
        <taxon>Panagrolaimidae</taxon>
        <taxon>Panagrolaimus</taxon>
    </lineage>
</organism>
<sequence length="282" mass="31314">MNFEFSTDSFSFWMTLIIQILSPFSIITLTLFYCCSKKGKILKGGENNNIQGGGSGGGGSSGGSNGAKNSDRNLLLDEVIKTDITQEETEITQEISNENGGGENVGAAGNYYEISPYPFEMFHRGFGGKKKKKHHHKQQQQQHDHPIKTGTKRSRQQRGNRPQPLQQQQQVQRLPPTPQNNEMDSISQTQTTLPRQHPASEVVSKPMSQKEKIPFKEKSLAKPSLDLPLGSDITQSAVCSTQPSHPPIENNINIINNSNNDNNTLQTFNNGGDNKNYFNNQK</sequence>
<keyword evidence="2" id="KW-1133">Transmembrane helix</keyword>
<evidence type="ECO:0000256" key="2">
    <source>
        <dbReference type="SAM" id="Phobius"/>
    </source>
</evidence>
<dbReference type="WBParaSite" id="PSU_v2.g1779.t1">
    <property type="protein sequence ID" value="PSU_v2.g1779.t1"/>
    <property type="gene ID" value="PSU_v2.g1779"/>
</dbReference>
<feature type="compositionally biased region" description="Polar residues" evidence="1">
    <location>
        <begin position="180"/>
        <end position="194"/>
    </location>
</feature>
<feature type="compositionally biased region" description="Low complexity" evidence="1">
    <location>
        <begin position="159"/>
        <end position="174"/>
    </location>
</feature>
<feature type="region of interest" description="Disordered" evidence="1">
    <location>
        <begin position="123"/>
        <end position="218"/>
    </location>
</feature>